<evidence type="ECO:0000313" key="15">
    <source>
        <dbReference type="EMBL" id="SJM91192.1"/>
    </source>
</evidence>
<dbReference type="Proteomes" id="UP000195667">
    <property type="component" value="Unassembled WGS sequence"/>
</dbReference>
<keyword evidence="8 11" id="KW-1133">Transmembrane helix</keyword>
<dbReference type="GO" id="GO:0071555">
    <property type="term" value="P:cell wall organization"/>
    <property type="evidence" value="ECO:0007669"/>
    <property type="project" value="InterPro"/>
</dbReference>
<dbReference type="GO" id="GO:0005886">
    <property type="term" value="C:plasma membrane"/>
    <property type="evidence" value="ECO:0007669"/>
    <property type="project" value="UniProtKB-SubCell"/>
</dbReference>
<dbReference type="OrthoDB" id="2514702at2"/>
<comment type="subcellular location">
    <subcellularLocation>
        <location evidence="1">Cell membrane</location>
        <topology evidence="1">Multi-pass membrane protein</topology>
    </subcellularLocation>
</comment>
<dbReference type="Gene3D" id="3.30.565.10">
    <property type="entry name" value="Histidine kinase-like ATPase, C-terminal domain"/>
    <property type="match status" value="1"/>
</dbReference>
<dbReference type="AlphaFoldDB" id="A0A1R4H4L8"/>
<dbReference type="RefSeq" id="WP_087142840.1">
    <property type="nucleotide sequence ID" value="NZ_FUKI01000090.1"/>
</dbReference>
<feature type="transmembrane region" description="Helical" evidence="11">
    <location>
        <begin position="20"/>
        <end position="38"/>
    </location>
</feature>
<keyword evidence="2" id="KW-1003">Cell membrane</keyword>
<dbReference type="InterPro" id="IPR010559">
    <property type="entry name" value="Sig_transdc_His_kin_internal"/>
</dbReference>
<dbReference type="Pfam" id="PF07694">
    <property type="entry name" value="5TM-5TMR_LYT"/>
    <property type="match status" value="1"/>
</dbReference>
<feature type="transmembrane region" description="Helical" evidence="11">
    <location>
        <begin position="165"/>
        <end position="188"/>
    </location>
</feature>
<keyword evidence="7" id="KW-0067">ATP-binding</keyword>
<organism evidence="15 16">
    <name type="scientific">Crenothrix polyspora</name>
    <dbReference type="NCBI Taxonomy" id="360316"/>
    <lineage>
        <taxon>Bacteria</taxon>
        <taxon>Pseudomonadati</taxon>
        <taxon>Pseudomonadota</taxon>
        <taxon>Gammaproteobacteria</taxon>
        <taxon>Methylococcales</taxon>
        <taxon>Crenotrichaceae</taxon>
        <taxon>Crenothrix</taxon>
    </lineage>
</organism>
<evidence type="ECO:0000259" key="14">
    <source>
        <dbReference type="Pfam" id="PF07694"/>
    </source>
</evidence>
<name>A0A1R4H4L8_9GAMM</name>
<evidence type="ECO:0000256" key="9">
    <source>
        <dbReference type="ARBA" id="ARBA00023012"/>
    </source>
</evidence>
<evidence type="ECO:0000313" key="16">
    <source>
        <dbReference type="Proteomes" id="UP000195667"/>
    </source>
</evidence>
<dbReference type="GO" id="GO:0005524">
    <property type="term" value="F:ATP binding"/>
    <property type="evidence" value="ECO:0007669"/>
    <property type="project" value="UniProtKB-KW"/>
</dbReference>
<sequence length="439" mass="48588">MDLWNEVIFLHWLNNALELLQRVCVVMMAACVSMRVSFLRRALRNINTCWQYQLCTAVFFGILAIFGNHNGLIVDVRQDGAIIDWTSSFAPLEQWYAIIGFRDLLVLAAGLFGGPWVGLGAGLLAGGERYHLGGFAGTVSAIATVLQGLGAGLSRQFWPKWTTTIKGILVVSILGTCLQKLMLFSFIQPHTDAVALVRETLIPVLVANSLGCLLFFMVIKELSSDRLKLEAQQAELRALHAQIEPHFLNNTLNAIQSLIGIDPKKAVEYVAKLARFMDNTRQNASANAIPLAEELEQLKSYLDFQSLRFPDKFCFYQAVPDSLMAYYIAPRSLQTLVENALTHARRGKKGLLNISVTGVDKGTFMQLSILDNGYGILPERLEQLGRQPVKSECGGGSALYQINESLSLTFEGRATLIIKSQLGRGTEVILKLPKLSKPW</sequence>
<feature type="transmembrane region" description="Helical" evidence="11">
    <location>
        <begin position="104"/>
        <end position="126"/>
    </location>
</feature>
<feature type="transmembrane region" description="Helical" evidence="11">
    <location>
        <begin position="200"/>
        <end position="219"/>
    </location>
</feature>
<dbReference type="PANTHER" id="PTHR34220:SF7">
    <property type="entry name" value="SENSOR HISTIDINE KINASE YPDA"/>
    <property type="match status" value="1"/>
</dbReference>
<dbReference type="PANTHER" id="PTHR34220">
    <property type="entry name" value="SENSOR HISTIDINE KINASE YPDA"/>
    <property type="match status" value="1"/>
</dbReference>
<dbReference type="Gene3D" id="1.10.1760.20">
    <property type="match status" value="1"/>
</dbReference>
<dbReference type="GO" id="GO:0000155">
    <property type="term" value="F:phosphorelay sensor kinase activity"/>
    <property type="evidence" value="ECO:0007669"/>
    <property type="project" value="InterPro"/>
</dbReference>
<feature type="domain" description="Histidine kinase/HSP90-like ATPase" evidence="12">
    <location>
        <begin position="333"/>
        <end position="434"/>
    </location>
</feature>
<evidence type="ECO:0000256" key="2">
    <source>
        <dbReference type="ARBA" id="ARBA00022475"/>
    </source>
</evidence>
<dbReference type="InterPro" id="IPR036890">
    <property type="entry name" value="HATPase_C_sf"/>
</dbReference>
<keyword evidence="3" id="KW-0808">Transferase</keyword>
<evidence type="ECO:0000256" key="4">
    <source>
        <dbReference type="ARBA" id="ARBA00022692"/>
    </source>
</evidence>
<dbReference type="EMBL" id="FUKI01000090">
    <property type="protein sequence ID" value="SJM91192.1"/>
    <property type="molecule type" value="Genomic_DNA"/>
</dbReference>
<evidence type="ECO:0000256" key="11">
    <source>
        <dbReference type="SAM" id="Phobius"/>
    </source>
</evidence>
<keyword evidence="6" id="KW-0418">Kinase</keyword>
<evidence type="ECO:0000259" key="12">
    <source>
        <dbReference type="Pfam" id="PF02518"/>
    </source>
</evidence>
<dbReference type="SUPFAM" id="SSF55874">
    <property type="entry name" value="ATPase domain of HSP90 chaperone/DNA topoisomerase II/histidine kinase"/>
    <property type="match status" value="1"/>
</dbReference>
<feature type="domain" description="Signal transduction histidine kinase 5TM receptor LytS transmembrane region" evidence="14">
    <location>
        <begin position="39"/>
        <end position="220"/>
    </location>
</feature>
<evidence type="ECO:0000256" key="8">
    <source>
        <dbReference type="ARBA" id="ARBA00022989"/>
    </source>
</evidence>
<evidence type="ECO:0000256" key="1">
    <source>
        <dbReference type="ARBA" id="ARBA00004651"/>
    </source>
</evidence>
<evidence type="ECO:0000256" key="5">
    <source>
        <dbReference type="ARBA" id="ARBA00022741"/>
    </source>
</evidence>
<evidence type="ECO:0000256" key="6">
    <source>
        <dbReference type="ARBA" id="ARBA00022777"/>
    </source>
</evidence>
<keyword evidence="5" id="KW-0547">Nucleotide-binding</keyword>
<reference evidence="16" key="1">
    <citation type="submission" date="2017-02" db="EMBL/GenBank/DDBJ databases">
        <authorList>
            <person name="Daims H."/>
        </authorList>
    </citation>
    <scope>NUCLEOTIDE SEQUENCE [LARGE SCALE GENOMIC DNA]</scope>
</reference>
<feature type="transmembrane region" description="Helical" evidence="11">
    <location>
        <begin position="132"/>
        <end position="153"/>
    </location>
</feature>
<keyword evidence="4 11" id="KW-0812">Transmembrane</keyword>
<keyword evidence="9" id="KW-0902">Two-component regulatory system</keyword>
<dbReference type="InterPro" id="IPR003594">
    <property type="entry name" value="HATPase_dom"/>
</dbReference>
<proteinExistence type="predicted"/>
<keyword evidence="10 11" id="KW-0472">Membrane</keyword>
<evidence type="ECO:0000256" key="10">
    <source>
        <dbReference type="ARBA" id="ARBA00023136"/>
    </source>
</evidence>
<dbReference type="InterPro" id="IPR050640">
    <property type="entry name" value="Bact_2-comp_sensor_kinase"/>
</dbReference>
<dbReference type="Pfam" id="PF06580">
    <property type="entry name" value="His_kinase"/>
    <property type="match status" value="1"/>
</dbReference>
<dbReference type="Pfam" id="PF02518">
    <property type="entry name" value="HATPase_c"/>
    <property type="match status" value="1"/>
</dbReference>
<evidence type="ECO:0000259" key="13">
    <source>
        <dbReference type="Pfam" id="PF06580"/>
    </source>
</evidence>
<feature type="domain" description="Signal transduction histidine kinase internal region" evidence="13">
    <location>
        <begin position="234"/>
        <end position="313"/>
    </location>
</feature>
<keyword evidence="16" id="KW-1185">Reference proteome</keyword>
<dbReference type="InterPro" id="IPR011620">
    <property type="entry name" value="Sig_transdc_His_kinase_LytS_TM"/>
</dbReference>
<evidence type="ECO:0000256" key="7">
    <source>
        <dbReference type="ARBA" id="ARBA00022840"/>
    </source>
</evidence>
<gene>
    <name evidence="15" type="ORF">CRENPOLYSF1_180030</name>
</gene>
<accession>A0A1R4H4L8</accession>
<evidence type="ECO:0000256" key="3">
    <source>
        <dbReference type="ARBA" id="ARBA00022679"/>
    </source>
</evidence>
<protein>
    <submittedName>
        <fullName evidence="15">Uncharacterized protein</fullName>
    </submittedName>
</protein>